<dbReference type="PANTHER" id="PTHR43272:SF32">
    <property type="entry name" value="AMP-DEPENDENT SYNTHETASE_LIGASE DOMAIN-CONTAINING PROTEIN"/>
    <property type="match status" value="1"/>
</dbReference>
<dbReference type="Pfam" id="PF00501">
    <property type="entry name" value="AMP-binding"/>
    <property type="match status" value="1"/>
</dbReference>
<name>A0ABM7X9B1_9BACT</name>
<dbReference type="Gene3D" id="3.30.300.30">
    <property type="match status" value="1"/>
</dbReference>
<evidence type="ECO:0000259" key="5">
    <source>
        <dbReference type="Pfam" id="PF00501"/>
    </source>
</evidence>
<gene>
    <name evidence="6" type="ORF">AMPC_15490</name>
</gene>
<protein>
    <submittedName>
        <fullName evidence="6">AMP-dependent synthetase</fullName>
    </submittedName>
</protein>
<evidence type="ECO:0000256" key="3">
    <source>
        <dbReference type="ARBA" id="ARBA00023098"/>
    </source>
</evidence>
<dbReference type="InterPro" id="IPR045851">
    <property type="entry name" value="AMP-bd_C_sf"/>
</dbReference>
<keyword evidence="3" id="KW-0443">Lipid metabolism</keyword>
<feature type="domain" description="AMP-dependent synthetase/ligase" evidence="5">
    <location>
        <begin position="18"/>
        <end position="428"/>
    </location>
</feature>
<dbReference type="EMBL" id="AP025592">
    <property type="protein sequence ID" value="BDG08436.1"/>
    <property type="molecule type" value="Genomic_DNA"/>
</dbReference>
<dbReference type="InterPro" id="IPR000873">
    <property type="entry name" value="AMP-dep_synth/lig_dom"/>
</dbReference>
<dbReference type="InterPro" id="IPR020845">
    <property type="entry name" value="AMP-binding_CS"/>
</dbReference>
<proteinExistence type="predicted"/>
<dbReference type="InterPro" id="IPR042099">
    <property type="entry name" value="ANL_N_sf"/>
</dbReference>
<dbReference type="Proteomes" id="UP001162734">
    <property type="component" value="Chromosome"/>
</dbReference>
<evidence type="ECO:0000313" key="7">
    <source>
        <dbReference type="Proteomes" id="UP001162734"/>
    </source>
</evidence>
<keyword evidence="1" id="KW-0436">Ligase</keyword>
<dbReference type="Gene3D" id="3.40.50.12780">
    <property type="entry name" value="N-terminal domain of ligase-like"/>
    <property type="match status" value="2"/>
</dbReference>
<reference evidence="7" key="1">
    <citation type="journal article" date="2022" name="Int. J. Syst. Evol. Microbiol.">
        <title>Anaeromyxobacter oryzae sp. nov., Anaeromyxobacter diazotrophicus sp. nov. and Anaeromyxobacter paludicola sp. nov., isolated from paddy soils.</title>
        <authorList>
            <person name="Itoh H."/>
            <person name="Xu Z."/>
            <person name="Mise K."/>
            <person name="Masuda Y."/>
            <person name="Ushijima N."/>
            <person name="Hayakawa C."/>
            <person name="Shiratori Y."/>
            <person name="Senoo K."/>
        </authorList>
    </citation>
    <scope>NUCLEOTIDE SEQUENCE [LARGE SCALE GENOMIC DNA]</scope>
    <source>
        <strain evidence="7">Red630</strain>
    </source>
</reference>
<keyword evidence="7" id="KW-1185">Reference proteome</keyword>
<dbReference type="CDD" id="cd05907">
    <property type="entry name" value="VL_LC_FACS_like"/>
    <property type="match status" value="1"/>
</dbReference>
<evidence type="ECO:0000256" key="1">
    <source>
        <dbReference type="ARBA" id="ARBA00022598"/>
    </source>
</evidence>
<keyword evidence="2" id="KW-0276">Fatty acid metabolism</keyword>
<evidence type="ECO:0000256" key="2">
    <source>
        <dbReference type="ARBA" id="ARBA00022832"/>
    </source>
</evidence>
<dbReference type="Pfam" id="PF23562">
    <property type="entry name" value="AMP-binding_C_3"/>
    <property type="match status" value="1"/>
</dbReference>
<dbReference type="SUPFAM" id="SSF56801">
    <property type="entry name" value="Acetyl-CoA synthetase-like"/>
    <property type="match status" value="1"/>
</dbReference>
<sequence length="602" mass="65398">MTRTARSLCQLFLDRIVATPAAEAFRVPHGEGWRALSWGEVGERVAEVSQGLLGLGLHPEERCAVFSGTRLEWLLADWGVLCAGGATTTIYPSSTPEETEFILRDAGVRFAFAENQELAERILSRRDGLPALEKVFLFEGHGSADGFVTPLAALCEAGRARRAADPGEFERAARAVRHEQLATLIYTSGTTGRPKGVELTHAAWAYEAEAVLEVAESARLDGELLQYFWLPLAHAFGKAIGGVQLVLGFPTALDGRVDRVVENLGAVRPTFMCAVPRVFEKVHNRILARAREGGRARLAVLRWAVGVGRAASRLRRAGREVGPLLRAELALADRLALRKIRAAFGGRLQFFVSGSAPLAVEIAEFFDACGITILEGWGLTEAAAIVTVNVPWKVKLGTVGAALPGTELRIAEDGEVLVRGPGLMRGYHGLPEATAEALRDGWLHTGDVGTLDADGYLTITDRKKDLIKTSGGKYVAPQELETRLKALSPFVSQVLVHGDRRKYVTALLTAEPVALRAWAERHGLAGAGVEELVRRPEVLALFQAGVDRLNATLPRYATVKRFAVLAHDFSEAEGEVTATQKLRRKVIEERHRALLDGLYGEE</sequence>
<dbReference type="PANTHER" id="PTHR43272">
    <property type="entry name" value="LONG-CHAIN-FATTY-ACID--COA LIGASE"/>
    <property type="match status" value="1"/>
</dbReference>
<evidence type="ECO:0000313" key="6">
    <source>
        <dbReference type="EMBL" id="BDG08436.1"/>
    </source>
</evidence>
<comment type="catalytic activity">
    <reaction evidence="4">
        <text>a long-chain fatty acid + ATP + CoA = a long-chain fatty acyl-CoA + AMP + diphosphate</text>
        <dbReference type="Rhea" id="RHEA:15421"/>
        <dbReference type="ChEBI" id="CHEBI:30616"/>
        <dbReference type="ChEBI" id="CHEBI:33019"/>
        <dbReference type="ChEBI" id="CHEBI:57287"/>
        <dbReference type="ChEBI" id="CHEBI:57560"/>
        <dbReference type="ChEBI" id="CHEBI:83139"/>
        <dbReference type="ChEBI" id="CHEBI:456215"/>
        <dbReference type="EC" id="6.2.1.3"/>
    </reaction>
    <physiologicalReaction direction="left-to-right" evidence="4">
        <dbReference type="Rhea" id="RHEA:15422"/>
    </physiologicalReaction>
</comment>
<accession>A0ABM7X9B1</accession>
<evidence type="ECO:0000256" key="4">
    <source>
        <dbReference type="ARBA" id="ARBA00024484"/>
    </source>
</evidence>
<dbReference type="PROSITE" id="PS00455">
    <property type="entry name" value="AMP_BINDING"/>
    <property type="match status" value="1"/>
</dbReference>
<organism evidence="6 7">
    <name type="scientific">Anaeromyxobacter paludicola</name>
    <dbReference type="NCBI Taxonomy" id="2918171"/>
    <lineage>
        <taxon>Bacteria</taxon>
        <taxon>Pseudomonadati</taxon>
        <taxon>Myxococcota</taxon>
        <taxon>Myxococcia</taxon>
        <taxon>Myxococcales</taxon>
        <taxon>Cystobacterineae</taxon>
        <taxon>Anaeromyxobacteraceae</taxon>
        <taxon>Anaeromyxobacter</taxon>
    </lineage>
</organism>
<dbReference type="RefSeq" id="WP_248345615.1">
    <property type="nucleotide sequence ID" value="NZ_AP025592.1"/>
</dbReference>